<keyword evidence="1" id="KW-1015">Disulfide bond</keyword>
<keyword evidence="5" id="KW-1185">Reference proteome</keyword>
<organism evidence="4 5">
    <name type="scientific">Hypsibius exemplaris</name>
    <name type="common">Freshwater tardigrade</name>
    <dbReference type="NCBI Taxonomy" id="2072580"/>
    <lineage>
        <taxon>Eukaryota</taxon>
        <taxon>Metazoa</taxon>
        <taxon>Ecdysozoa</taxon>
        <taxon>Tardigrada</taxon>
        <taxon>Eutardigrada</taxon>
        <taxon>Parachela</taxon>
        <taxon>Hypsibioidea</taxon>
        <taxon>Hypsibiidae</taxon>
        <taxon>Hypsibius</taxon>
    </lineage>
</organism>
<feature type="transmembrane region" description="Helical" evidence="3">
    <location>
        <begin position="700"/>
        <end position="726"/>
    </location>
</feature>
<feature type="region of interest" description="Disordered" evidence="2">
    <location>
        <begin position="847"/>
        <end position="875"/>
    </location>
</feature>
<reference evidence="5" key="1">
    <citation type="submission" date="2017-01" db="EMBL/GenBank/DDBJ databases">
        <title>Comparative genomics of anhydrobiosis in the tardigrade Hypsibius dujardini.</title>
        <authorList>
            <person name="Yoshida Y."/>
            <person name="Koutsovoulos G."/>
            <person name="Laetsch D."/>
            <person name="Stevens L."/>
            <person name="Kumar S."/>
            <person name="Horikawa D."/>
            <person name="Ishino K."/>
            <person name="Komine S."/>
            <person name="Tomita M."/>
            <person name="Blaxter M."/>
            <person name="Arakawa K."/>
        </authorList>
    </citation>
    <scope>NUCLEOTIDE SEQUENCE [LARGE SCALE GENOMIC DNA]</scope>
    <source>
        <strain evidence="5">Z151</strain>
    </source>
</reference>
<dbReference type="PANTHER" id="PTHR45706:SF4">
    <property type="entry name" value="TYROSINE-PROTEIN PHOSPHATASE"/>
    <property type="match status" value="1"/>
</dbReference>
<feature type="region of interest" description="Disordered" evidence="2">
    <location>
        <begin position="503"/>
        <end position="530"/>
    </location>
</feature>
<feature type="compositionally biased region" description="Polar residues" evidence="2">
    <location>
        <begin position="504"/>
        <end position="522"/>
    </location>
</feature>
<dbReference type="CDD" id="cd00033">
    <property type="entry name" value="CCP"/>
    <property type="match status" value="1"/>
</dbReference>
<evidence type="ECO:0000256" key="1">
    <source>
        <dbReference type="ARBA" id="ARBA00023157"/>
    </source>
</evidence>
<name>A0A9X6NHC8_HYPEX</name>
<feature type="compositionally biased region" description="Polar residues" evidence="2">
    <location>
        <begin position="789"/>
        <end position="798"/>
    </location>
</feature>
<gene>
    <name evidence="4" type="ORF">BV898_18324</name>
</gene>
<evidence type="ECO:0008006" key="6">
    <source>
        <dbReference type="Google" id="ProtNLM"/>
    </source>
</evidence>
<evidence type="ECO:0000256" key="2">
    <source>
        <dbReference type="SAM" id="MobiDB-lite"/>
    </source>
</evidence>
<accession>A0A9X6NHC8</accession>
<keyword evidence="3" id="KW-0472">Membrane</keyword>
<feature type="compositionally biased region" description="Low complexity" evidence="2">
    <location>
        <begin position="615"/>
        <end position="630"/>
    </location>
</feature>
<protein>
    <recommendedName>
        <fullName evidence="6">Sushi domain-containing protein</fullName>
    </recommendedName>
</protein>
<keyword evidence="3" id="KW-1133">Transmembrane helix</keyword>
<evidence type="ECO:0000313" key="5">
    <source>
        <dbReference type="Proteomes" id="UP000192578"/>
    </source>
</evidence>
<feature type="compositionally biased region" description="Low complexity" evidence="2">
    <location>
        <begin position="337"/>
        <end position="447"/>
    </location>
</feature>
<sequence>MDRVHLSPWGNDRDIARIALCAGKKRHYRVPDAEGEVDMGDVFTYFRSMLPFFSTRNPTPGTTLSSYCQRRGAAQLSRFCGHRFSGFQTPHQFRFEPSAVQLRDSHQATSNGLQSLRDSSMQIRGLACGARPAATTSQLGLRFTVQANLNRAVQLDRRMPTRVVLVVSPSLHGLLALVDLYLRGPSLRWLFNQTANGATSAGSAPWHGCGIPTHPSKTVMLLQSHSVGAVANIPAKPRLQADSGRPRPRVTRSGTGMWSLQQCTALNWNYHCEEGYSLVGNSDLLASGDEVWAGEIPFCQLGGDNGIPAGFFGQSQTVGTFGVTPDASMQKRRTKSTTRLTTAPTTSSSTTATTASTTTLTTTATTTTTTATTPKPTSPTTTPTTTTTTPTTTTPTTTTPTTTTPTTTTTTPTTTTTTTTTTPTTTTTTTAAPTTTTTEEKTTVTSTSQARSSPTSRWIASTYDAFPSTVPDRTTSQDTPSTWMSNAATIETSSVRAIPVGWDTGSSPSTWPVSRPDTSSPQTTLASSSTSSTATAGLLLLQDRVNGSFPTVAPLNGTISFNNSDRALLEGLANEFKVFTSAPAVPEPHKPVITGKFVANNAMLPAPVGGYPYLSSSSSKPTSPTSSSPTFWLDNEGSTGKSSTRAGVGSPYERRLPSVVDNERDGENDVVGRRRLANGVSNVVTATEVILPTMSASKGVGGWIALGVILGLLLLFLLLLLIACLIRRRRSRSNAVELTSNIPVSQYDGDAGTSSAVFSSRYRKAWDNLQVHVEDGGKSGGINGKDTLASHTTFQSTGPRRRDDAKSTGSEVMVNASRAGTMKSVGGMSEAYHGSEEILIDDNQAAPQHLPFNHNAGNNPDFIEPLHSLPRPQAV</sequence>
<keyword evidence="3" id="KW-0812">Transmembrane</keyword>
<feature type="region of interest" description="Disordered" evidence="2">
    <location>
        <begin position="776"/>
        <end position="811"/>
    </location>
</feature>
<evidence type="ECO:0000313" key="4">
    <source>
        <dbReference type="EMBL" id="OWA53905.1"/>
    </source>
</evidence>
<feature type="region of interest" description="Disordered" evidence="2">
    <location>
        <begin position="614"/>
        <end position="667"/>
    </location>
</feature>
<dbReference type="PANTHER" id="PTHR45706">
    <property type="entry name" value="TYROSINE-PROTEIN PHOSPHATASE"/>
    <property type="match status" value="1"/>
</dbReference>
<evidence type="ECO:0000256" key="3">
    <source>
        <dbReference type="SAM" id="Phobius"/>
    </source>
</evidence>
<dbReference type="InterPro" id="IPR000436">
    <property type="entry name" value="Sushi_SCR_CCP_dom"/>
</dbReference>
<feature type="compositionally biased region" description="Basic and acidic residues" evidence="2">
    <location>
        <begin position="652"/>
        <end position="667"/>
    </location>
</feature>
<comment type="caution">
    <text evidence="4">The sequence shown here is derived from an EMBL/GenBank/DDBJ whole genome shotgun (WGS) entry which is preliminary data.</text>
</comment>
<dbReference type="EMBL" id="MTYJ01000355">
    <property type="protein sequence ID" value="OWA53905.1"/>
    <property type="molecule type" value="Genomic_DNA"/>
</dbReference>
<dbReference type="AlphaFoldDB" id="A0A9X6NHC8"/>
<feature type="region of interest" description="Disordered" evidence="2">
    <location>
        <begin position="323"/>
        <end position="456"/>
    </location>
</feature>
<proteinExistence type="predicted"/>
<feature type="compositionally biased region" description="Polar residues" evidence="2">
    <location>
        <begin position="636"/>
        <end position="645"/>
    </location>
</feature>
<dbReference type="GO" id="GO:0004725">
    <property type="term" value="F:protein tyrosine phosphatase activity"/>
    <property type="evidence" value="ECO:0007669"/>
    <property type="project" value="TreeGrafter"/>
</dbReference>
<dbReference type="Proteomes" id="UP000192578">
    <property type="component" value="Unassembled WGS sequence"/>
</dbReference>